<dbReference type="EMBL" id="BAABKC010000158">
    <property type="protein sequence ID" value="GAA5083048.1"/>
    <property type="molecule type" value="Genomic_DNA"/>
</dbReference>
<evidence type="ECO:0000313" key="2">
    <source>
        <dbReference type="EMBL" id="GAA5083048.1"/>
    </source>
</evidence>
<feature type="region of interest" description="Disordered" evidence="1">
    <location>
        <begin position="49"/>
        <end position="72"/>
    </location>
</feature>
<evidence type="ECO:0000313" key="3">
    <source>
        <dbReference type="Proteomes" id="UP001500124"/>
    </source>
</evidence>
<dbReference type="Proteomes" id="UP001500124">
    <property type="component" value="Unassembled WGS sequence"/>
</dbReference>
<sequence length="72" mass="8254">MTLLDRMRRRKPSGHWCPQCDGDDVLWQEQGDGGRVWWCADCSHEWGHPAARPLTRRPVARPARLASADPYA</sequence>
<proteinExistence type="predicted"/>
<reference evidence="3" key="1">
    <citation type="journal article" date="2019" name="Int. J. Syst. Evol. Microbiol.">
        <title>The Global Catalogue of Microorganisms (GCM) 10K type strain sequencing project: providing services to taxonomists for standard genome sequencing and annotation.</title>
        <authorList>
            <consortium name="The Broad Institute Genomics Platform"/>
            <consortium name="The Broad Institute Genome Sequencing Center for Infectious Disease"/>
            <person name="Wu L."/>
            <person name="Ma J."/>
        </authorList>
    </citation>
    <scope>NUCLEOTIDE SEQUENCE [LARGE SCALE GENOMIC DNA]</scope>
    <source>
        <strain evidence="3">JCM 18410</strain>
    </source>
</reference>
<organism evidence="2 3">
    <name type="scientific">Streptomyces similanensis</name>
    <dbReference type="NCBI Taxonomy" id="1274988"/>
    <lineage>
        <taxon>Bacteria</taxon>
        <taxon>Bacillati</taxon>
        <taxon>Actinomycetota</taxon>
        <taxon>Actinomycetes</taxon>
        <taxon>Kitasatosporales</taxon>
        <taxon>Streptomycetaceae</taxon>
        <taxon>Streptomyces</taxon>
    </lineage>
</organism>
<accession>A0ABP9LR63</accession>
<gene>
    <name evidence="2" type="ORF">GCM10023336_77980</name>
</gene>
<comment type="caution">
    <text evidence="2">The sequence shown here is derived from an EMBL/GenBank/DDBJ whole genome shotgun (WGS) entry which is preliminary data.</text>
</comment>
<evidence type="ECO:0000256" key="1">
    <source>
        <dbReference type="SAM" id="MobiDB-lite"/>
    </source>
</evidence>
<name>A0ABP9LR63_9ACTN</name>
<dbReference type="RefSeq" id="WP_345672778.1">
    <property type="nucleotide sequence ID" value="NZ_BAABKC010000158.1"/>
</dbReference>
<protein>
    <submittedName>
        <fullName evidence="2">Uncharacterized protein</fullName>
    </submittedName>
</protein>
<keyword evidence="3" id="KW-1185">Reference proteome</keyword>